<dbReference type="EMBL" id="LFBV01000002">
    <property type="protein sequence ID" value="OKH94630.1"/>
    <property type="molecule type" value="Genomic_DNA"/>
</dbReference>
<evidence type="ECO:0000256" key="2">
    <source>
        <dbReference type="ARBA" id="ARBA00022448"/>
    </source>
</evidence>
<dbReference type="PANTHER" id="PTHR24221:SF654">
    <property type="entry name" value="ATP-BINDING CASSETTE SUB-FAMILY B MEMBER 6"/>
    <property type="match status" value="1"/>
</dbReference>
<evidence type="ECO:0000256" key="10">
    <source>
        <dbReference type="ARBA" id="ARBA00023455"/>
    </source>
</evidence>
<accession>A0A1Q4VAA4</accession>
<keyword evidence="7" id="KW-0067">ATP-binding</keyword>
<feature type="domain" description="ABC transmembrane type-1" evidence="14">
    <location>
        <begin position="37"/>
        <end position="309"/>
    </location>
</feature>
<keyword evidence="9 12" id="KW-0472">Membrane</keyword>
<reference evidence="15 16" key="1">
    <citation type="submission" date="2015-06" db="EMBL/GenBank/DDBJ databases">
        <title>Cloning and characterization of the uncialamcin biosynthetic gene cluster.</title>
        <authorList>
            <person name="Yan X."/>
            <person name="Huang T."/>
            <person name="Ge H."/>
            <person name="Shen B."/>
        </authorList>
    </citation>
    <scope>NUCLEOTIDE SEQUENCE [LARGE SCALE GENOMIC DNA]</scope>
    <source>
        <strain evidence="15 16">DCA2648</strain>
    </source>
</reference>
<comment type="subcellular location">
    <subcellularLocation>
        <location evidence="1">Cell inner membrane</location>
        <topology evidence="1">Multi-pass membrane protein</topology>
    </subcellularLocation>
</comment>
<evidence type="ECO:0000256" key="9">
    <source>
        <dbReference type="ARBA" id="ARBA00023136"/>
    </source>
</evidence>
<keyword evidence="3" id="KW-1003">Cell membrane</keyword>
<dbReference type="GO" id="GO:0005886">
    <property type="term" value="C:plasma membrane"/>
    <property type="evidence" value="ECO:0007669"/>
    <property type="project" value="UniProtKB-SubCell"/>
</dbReference>
<evidence type="ECO:0000259" key="13">
    <source>
        <dbReference type="PROSITE" id="PS50893"/>
    </source>
</evidence>
<comment type="similarity">
    <text evidence="10">Belongs to the ABC transporter superfamily. Siderophore-Fe(3+) uptake transporter (SIUT) (TC 3.A.1.21) family.</text>
</comment>
<keyword evidence="6" id="KW-0547">Nucleotide-binding</keyword>
<evidence type="ECO:0000256" key="8">
    <source>
        <dbReference type="ARBA" id="ARBA00022989"/>
    </source>
</evidence>
<protein>
    <recommendedName>
        <fullName evidence="17">ABC transporter</fullName>
    </recommendedName>
</protein>
<evidence type="ECO:0000256" key="11">
    <source>
        <dbReference type="SAM" id="MobiDB-lite"/>
    </source>
</evidence>
<name>A0A1Q4VAA4_9ACTN</name>
<dbReference type="FunFam" id="3.40.50.300:FF:000221">
    <property type="entry name" value="Multidrug ABC transporter ATP-binding protein"/>
    <property type="match status" value="1"/>
</dbReference>
<dbReference type="GO" id="GO:0005524">
    <property type="term" value="F:ATP binding"/>
    <property type="evidence" value="ECO:0007669"/>
    <property type="project" value="UniProtKB-KW"/>
</dbReference>
<dbReference type="SMART" id="SM00382">
    <property type="entry name" value="AAA"/>
    <property type="match status" value="1"/>
</dbReference>
<dbReference type="InterPro" id="IPR003439">
    <property type="entry name" value="ABC_transporter-like_ATP-bd"/>
</dbReference>
<keyword evidence="8 12" id="KW-1133">Transmembrane helix</keyword>
<dbReference type="PROSITE" id="PS50893">
    <property type="entry name" value="ABC_TRANSPORTER_2"/>
    <property type="match status" value="1"/>
</dbReference>
<feature type="transmembrane region" description="Helical" evidence="12">
    <location>
        <begin position="174"/>
        <end position="192"/>
    </location>
</feature>
<dbReference type="InterPro" id="IPR036640">
    <property type="entry name" value="ABC1_TM_sf"/>
</dbReference>
<evidence type="ECO:0000256" key="3">
    <source>
        <dbReference type="ARBA" id="ARBA00022475"/>
    </source>
</evidence>
<evidence type="ECO:0000256" key="5">
    <source>
        <dbReference type="ARBA" id="ARBA00022692"/>
    </source>
</evidence>
<feature type="transmembrane region" description="Helical" evidence="12">
    <location>
        <begin position="39"/>
        <end position="61"/>
    </location>
</feature>
<dbReference type="InterPro" id="IPR003593">
    <property type="entry name" value="AAA+_ATPase"/>
</dbReference>
<dbReference type="PROSITE" id="PS50929">
    <property type="entry name" value="ABC_TM1F"/>
    <property type="match status" value="1"/>
</dbReference>
<feature type="region of interest" description="Disordered" evidence="11">
    <location>
        <begin position="592"/>
        <end position="613"/>
    </location>
</feature>
<dbReference type="STRING" id="1048205.AB852_10360"/>
<dbReference type="AlphaFoldDB" id="A0A1Q4VAA4"/>
<keyword evidence="16" id="KW-1185">Reference proteome</keyword>
<evidence type="ECO:0000256" key="4">
    <source>
        <dbReference type="ARBA" id="ARBA00022519"/>
    </source>
</evidence>
<evidence type="ECO:0000313" key="16">
    <source>
        <dbReference type="Proteomes" id="UP000186455"/>
    </source>
</evidence>
<comment type="caution">
    <text evidence="15">The sequence shown here is derived from an EMBL/GenBank/DDBJ whole genome shotgun (WGS) entry which is preliminary data.</text>
</comment>
<evidence type="ECO:0000313" key="15">
    <source>
        <dbReference type="EMBL" id="OKH94630.1"/>
    </source>
</evidence>
<sequence length="613" mass="63482">MLHAVSGALRRAGAVRGGAGKEAFAELTAPVAGRLRAAVALQGVATAVGLVPFLGIWAIAEAALDGRATRQRIWAWVAVVVASAVVACAVRLAAYAISHRADLVVADSVRRRIADHLSRVPLGWFTSGAAGRGLDALHNDVGDLHPAIAHGRLDVAASVVAPVAAYGWLLCADWRLALVVAVPVGASFVLYVRALSGSEERMRLVPLGMLAVSGAVTALVRDLPTLRVLGGPGARRPEAAALRAADRLRDGLRIAVAEQESRGARANALISPVVTLTLVLAVGTWFVATGWAAAVDLLPFLLLAVTVSGVHRIAETGSSLRLAYAAAGRLRAILDLPTLPESGAPREPDGHRVELTGVGFAHEPGTPVLEGVDLALAPGTMTALVGPSGAGKSTLAALVARFHDPDTGSVRLGGVDLRDLAGHTLYRRVGFVLQDSVLLRTSLRDNIRLAVPDATDAAVAAAARAAGVHERILALPRGYDSVAGEDARLSGGERQRVAIARALLADPPVLVLDEPTAHVDPESEAAIQTALSRLAAGRTVLVVAHRLSTVTRADQIVVLDRGRIVQRGRHAELLARGGVYRELWRALEGDPPAGPVPAAGRPASAAATGGVTR</sequence>
<dbReference type="InterPro" id="IPR017871">
    <property type="entry name" value="ABC_transporter-like_CS"/>
</dbReference>
<dbReference type="Proteomes" id="UP000186455">
    <property type="component" value="Unassembled WGS sequence"/>
</dbReference>
<dbReference type="SUPFAM" id="SSF90123">
    <property type="entry name" value="ABC transporter transmembrane region"/>
    <property type="match status" value="1"/>
</dbReference>
<dbReference type="InterPro" id="IPR039421">
    <property type="entry name" value="Type_1_exporter"/>
</dbReference>
<organism evidence="15 16">
    <name type="scientific">Streptomyces uncialis</name>
    <dbReference type="NCBI Taxonomy" id="1048205"/>
    <lineage>
        <taxon>Bacteria</taxon>
        <taxon>Bacillati</taxon>
        <taxon>Actinomycetota</taxon>
        <taxon>Actinomycetes</taxon>
        <taxon>Kitasatosporales</taxon>
        <taxon>Streptomycetaceae</taxon>
        <taxon>Streptomyces</taxon>
    </lineage>
</organism>
<keyword evidence="5 12" id="KW-0812">Transmembrane</keyword>
<evidence type="ECO:0000256" key="1">
    <source>
        <dbReference type="ARBA" id="ARBA00004429"/>
    </source>
</evidence>
<feature type="transmembrane region" description="Helical" evidence="12">
    <location>
        <begin position="73"/>
        <end position="97"/>
    </location>
</feature>
<dbReference type="InterPro" id="IPR027417">
    <property type="entry name" value="P-loop_NTPase"/>
</dbReference>
<dbReference type="Gene3D" id="3.40.50.300">
    <property type="entry name" value="P-loop containing nucleotide triphosphate hydrolases"/>
    <property type="match status" value="1"/>
</dbReference>
<dbReference type="SUPFAM" id="SSF52540">
    <property type="entry name" value="P-loop containing nucleoside triphosphate hydrolases"/>
    <property type="match status" value="1"/>
</dbReference>
<dbReference type="GO" id="GO:0016887">
    <property type="term" value="F:ATP hydrolysis activity"/>
    <property type="evidence" value="ECO:0007669"/>
    <property type="project" value="InterPro"/>
</dbReference>
<keyword evidence="2" id="KW-0813">Transport</keyword>
<dbReference type="GO" id="GO:0034040">
    <property type="term" value="F:ATPase-coupled lipid transmembrane transporter activity"/>
    <property type="evidence" value="ECO:0007669"/>
    <property type="project" value="TreeGrafter"/>
</dbReference>
<dbReference type="PROSITE" id="PS00211">
    <property type="entry name" value="ABC_TRANSPORTER_1"/>
    <property type="match status" value="1"/>
</dbReference>
<dbReference type="GO" id="GO:0140359">
    <property type="term" value="F:ABC-type transporter activity"/>
    <property type="evidence" value="ECO:0007669"/>
    <property type="project" value="InterPro"/>
</dbReference>
<evidence type="ECO:0008006" key="17">
    <source>
        <dbReference type="Google" id="ProtNLM"/>
    </source>
</evidence>
<feature type="transmembrane region" description="Helical" evidence="12">
    <location>
        <begin position="269"/>
        <end position="288"/>
    </location>
</feature>
<gene>
    <name evidence="15" type="ORF">AB852_10360</name>
</gene>
<evidence type="ECO:0000256" key="12">
    <source>
        <dbReference type="SAM" id="Phobius"/>
    </source>
</evidence>
<evidence type="ECO:0000256" key="6">
    <source>
        <dbReference type="ARBA" id="ARBA00022741"/>
    </source>
</evidence>
<dbReference type="Gene3D" id="1.20.1560.10">
    <property type="entry name" value="ABC transporter type 1, transmembrane domain"/>
    <property type="match status" value="1"/>
</dbReference>
<proteinExistence type="inferred from homology"/>
<feature type="domain" description="ABC transporter" evidence="13">
    <location>
        <begin position="353"/>
        <end position="586"/>
    </location>
</feature>
<evidence type="ECO:0000259" key="14">
    <source>
        <dbReference type="PROSITE" id="PS50929"/>
    </source>
</evidence>
<evidence type="ECO:0000256" key="7">
    <source>
        <dbReference type="ARBA" id="ARBA00022840"/>
    </source>
</evidence>
<keyword evidence="4" id="KW-0997">Cell inner membrane</keyword>
<dbReference type="RefSeq" id="WP_073786358.1">
    <property type="nucleotide sequence ID" value="NZ_LFBV01000002.1"/>
</dbReference>
<dbReference type="Pfam" id="PF00664">
    <property type="entry name" value="ABC_membrane"/>
    <property type="match status" value="1"/>
</dbReference>
<dbReference type="PANTHER" id="PTHR24221">
    <property type="entry name" value="ATP-BINDING CASSETTE SUB-FAMILY B"/>
    <property type="match status" value="1"/>
</dbReference>
<dbReference type="InterPro" id="IPR011527">
    <property type="entry name" value="ABC1_TM_dom"/>
</dbReference>
<dbReference type="Pfam" id="PF00005">
    <property type="entry name" value="ABC_tran"/>
    <property type="match status" value="1"/>
</dbReference>
<feature type="compositionally biased region" description="Low complexity" evidence="11">
    <location>
        <begin position="596"/>
        <end position="613"/>
    </location>
</feature>